<proteinExistence type="predicted"/>
<organism evidence="1 2">
    <name type="scientific">Paraclostridium bifermentans</name>
    <name type="common">Clostridium bifermentans</name>
    <dbReference type="NCBI Taxonomy" id="1490"/>
    <lineage>
        <taxon>Bacteria</taxon>
        <taxon>Bacillati</taxon>
        <taxon>Bacillota</taxon>
        <taxon>Clostridia</taxon>
        <taxon>Peptostreptococcales</taxon>
        <taxon>Peptostreptococcaceae</taxon>
        <taxon>Paraclostridium</taxon>
    </lineage>
</organism>
<accession>A0ABY8R794</accession>
<evidence type="ECO:0008006" key="3">
    <source>
        <dbReference type="Google" id="ProtNLM"/>
    </source>
</evidence>
<sequence>MRNGFNVEKRSLKEDLRLKEISIRSLQDLACKLTREKNDLEDKEIHRLERIKKRTKSLKVKKRCESRILDYKAKMIKEGR</sequence>
<evidence type="ECO:0000313" key="2">
    <source>
        <dbReference type="Proteomes" id="UP001239169"/>
    </source>
</evidence>
<reference evidence="1 2" key="1">
    <citation type="submission" date="2023-04" db="EMBL/GenBank/DDBJ databases">
        <title>Bacteria Genome Submission.</title>
        <authorList>
            <person name="Isaac P."/>
        </authorList>
    </citation>
    <scope>NUCLEOTIDE SEQUENCE [LARGE SCALE GENOMIC DNA]</scope>
    <source>
        <strain evidence="1 2">SampleS7P1</strain>
        <plasmid evidence="1 2">unnamed1</plasmid>
    </source>
</reference>
<keyword evidence="2" id="KW-1185">Reference proteome</keyword>
<name>A0ABY8R794_PARBF</name>
<gene>
    <name evidence="1" type="ORF">QJS64_19270</name>
</gene>
<geneLocation type="plasmid" evidence="1 2">
    <name>unnamed1</name>
</geneLocation>
<evidence type="ECO:0000313" key="1">
    <source>
        <dbReference type="EMBL" id="WGX77409.1"/>
    </source>
</evidence>
<keyword evidence="1" id="KW-0614">Plasmid</keyword>
<dbReference type="EMBL" id="CP124686">
    <property type="protein sequence ID" value="WGX77409.1"/>
    <property type="molecule type" value="Genomic_DNA"/>
</dbReference>
<protein>
    <recommendedName>
        <fullName evidence="3">DUF465 domain-containing protein</fullName>
    </recommendedName>
</protein>
<dbReference type="Proteomes" id="UP001239169">
    <property type="component" value="Plasmid unnamed1"/>
</dbReference>